<dbReference type="InterPro" id="IPR047676">
    <property type="entry name" value="FxLYD_dom"/>
</dbReference>
<dbReference type="AlphaFoldDB" id="A0A1C0A8K7"/>
<comment type="caution">
    <text evidence="2">The sequence shown here is derived from an EMBL/GenBank/DDBJ whole genome shotgun (WGS) entry which is preliminary data.</text>
</comment>
<dbReference type="Proteomes" id="UP000093514">
    <property type="component" value="Unassembled WGS sequence"/>
</dbReference>
<accession>A0A1C0A8K7</accession>
<dbReference type="NCBIfam" id="NF038353">
    <property type="entry name" value="FxLYD_dom"/>
    <property type="match status" value="1"/>
</dbReference>
<dbReference type="Pfam" id="PF08239">
    <property type="entry name" value="SH3_3"/>
    <property type="match status" value="1"/>
</dbReference>
<reference evidence="2 3" key="2">
    <citation type="submission" date="2016-08" db="EMBL/GenBank/DDBJ databases">
        <title>Orenia metallireducens sp. nov. strain Z6, a Novel Metal-reducing Firmicute from the Deep Subsurface.</title>
        <authorList>
            <person name="Maxim B.I."/>
            <person name="Kenneth K."/>
            <person name="Flynn T.M."/>
            <person name="Oloughlin E.J."/>
            <person name="Locke R.A."/>
            <person name="Weber J.R."/>
            <person name="Egan S.M."/>
            <person name="Mackie R.I."/>
            <person name="Cann I.K."/>
        </authorList>
    </citation>
    <scope>NUCLEOTIDE SEQUENCE [LARGE SCALE GENOMIC DNA]</scope>
    <source>
        <strain evidence="2 3">Z6</strain>
    </source>
</reference>
<sequence length="164" mass="18444">MLTLTAWAKQLFFIKVNQEKLRIEPNGRAIATLPKNTQVEIIGSTDKWIKVKVEGWISKESISNDLPDDKDEKIISPGFVYRAIKLRGNNGRINISGKLTNQTGKDYQLTTFIIRLYNNSGSPIGTSYIHINNFANNQTKPFNVTTAGYLSQVDDYSIEFEGGI</sequence>
<reference evidence="3" key="1">
    <citation type="submission" date="2016-07" db="EMBL/GenBank/DDBJ databases">
        <authorList>
            <person name="Florea S."/>
            <person name="Webb J.S."/>
            <person name="Jaromczyk J."/>
            <person name="Schardl C.L."/>
        </authorList>
    </citation>
    <scope>NUCLEOTIDE SEQUENCE [LARGE SCALE GENOMIC DNA]</scope>
    <source>
        <strain evidence="3">Z6</strain>
    </source>
</reference>
<dbReference type="InterPro" id="IPR003646">
    <property type="entry name" value="SH3-like_bac-type"/>
</dbReference>
<organism evidence="2 3">
    <name type="scientific">Orenia metallireducens</name>
    <dbReference type="NCBI Taxonomy" id="1413210"/>
    <lineage>
        <taxon>Bacteria</taxon>
        <taxon>Bacillati</taxon>
        <taxon>Bacillota</taxon>
        <taxon>Clostridia</taxon>
        <taxon>Halanaerobiales</taxon>
        <taxon>Halobacteroidaceae</taxon>
        <taxon>Orenia</taxon>
    </lineage>
</organism>
<evidence type="ECO:0000313" key="3">
    <source>
        <dbReference type="Proteomes" id="UP000093514"/>
    </source>
</evidence>
<gene>
    <name evidence="2" type="ORF">U472_11300</name>
</gene>
<feature type="domain" description="SH3b" evidence="1">
    <location>
        <begin position="25"/>
        <end position="62"/>
    </location>
</feature>
<dbReference type="Gene3D" id="2.30.30.40">
    <property type="entry name" value="SH3 Domains"/>
    <property type="match status" value="1"/>
</dbReference>
<evidence type="ECO:0000313" key="2">
    <source>
        <dbReference type="EMBL" id="OCL26567.1"/>
    </source>
</evidence>
<protein>
    <recommendedName>
        <fullName evidence="1">SH3b domain-containing protein</fullName>
    </recommendedName>
</protein>
<name>A0A1C0A8K7_9FIRM</name>
<dbReference type="EMBL" id="LWDV01000009">
    <property type="protein sequence ID" value="OCL26567.1"/>
    <property type="molecule type" value="Genomic_DNA"/>
</dbReference>
<evidence type="ECO:0000259" key="1">
    <source>
        <dbReference type="Pfam" id="PF08239"/>
    </source>
</evidence>
<keyword evidence="3" id="KW-1185">Reference proteome</keyword>
<proteinExistence type="predicted"/>